<feature type="domain" description="ORC1/DEAH AAA+ ATPase" evidence="1">
    <location>
        <begin position="142"/>
        <end position="290"/>
    </location>
</feature>
<comment type="caution">
    <text evidence="2">The sequence shown here is derived from an EMBL/GenBank/DDBJ whole genome shotgun (WGS) entry which is preliminary data.</text>
</comment>
<evidence type="ECO:0000313" key="2">
    <source>
        <dbReference type="EMBL" id="PHK04294.1"/>
    </source>
</evidence>
<evidence type="ECO:0000259" key="1">
    <source>
        <dbReference type="Pfam" id="PF13401"/>
    </source>
</evidence>
<name>A0A9Q5ZDA4_NOSLI</name>
<accession>A0A9Q5ZDA4</accession>
<reference evidence="2 3" key="1">
    <citation type="submission" date="2015-02" db="EMBL/GenBank/DDBJ databases">
        <title>Nostoc linckia genome annotation.</title>
        <authorList>
            <person name="Zhou Z."/>
        </authorList>
    </citation>
    <scope>NUCLEOTIDE SEQUENCE [LARGE SCALE GENOMIC DNA]</scope>
    <source>
        <strain evidence="3">z8</strain>
    </source>
</reference>
<dbReference type="Proteomes" id="UP000222310">
    <property type="component" value="Unassembled WGS sequence"/>
</dbReference>
<dbReference type="GeneID" id="57094436"/>
<gene>
    <name evidence="2" type="ORF">VF08_11875</name>
</gene>
<evidence type="ECO:0000313" key="3">
    <source>
        <dbReference type="Proteomes" id="UP000222310"/>
    </source>
</evidence>
<dbReference type="SUPFAM" id="SSF52540">
    <property type="entry name" value="P-loop containing nucleoside triphosphate hydrolases"/>
    <property type="match status" value="1"/>
</dbReference>
<dbReference type="InterPro" id="IPR027417">
    <property type="entry name" value="P-loop_NTPase"/>
</dbReference>
<protein>
    <recommendedName>
        <fullName evidence="1">ORC1/DEAH AAA+ ATPase domain-containing protein</fullName>
    </recommendedName>
</protein>
<proteinExistence type="predicted"/>
<dbReference type="AlphaFoldDB" id="A0A9Q5ZDA4"/>
<organism evidence="2 3">
    <name type="scientific">Nostoc linckia z8</name>
    <dbReference type="NCBI Taxonomy" id="1628746"/>
    <lineage>
        <taxon>Bacteria</taxon>
        <taxon>Bacillati</taxon>
        <taxon>Cyanobacteriota</taxon>
        <taxon>Cyanophyceae</taxon>
        <taxon>Nostocales</taxon>
        <taxon>Nostocaceae</taxon>
        <taxon>Nostoc</taxon>
    </lineage>
</organism>
<dbReference type="EMBL" id="LAHD01000027">
    <property type="protein sequence ID" value="PHK04294.1"/>
    <property type="molecule type" value="Genomic_DNA"/>
</dbReference>
<dbReference type="Gene3D" id="3.40.50.300">
    <property type="entry name" value="P-loop containing nucleotide triphosphate hydrolases"/>
    <property type="match status" value="1"/>
</dbReference>
<sequence length="535" mass="60971">MTPNKKLENQPLLVFKGKQVEASYHDGISIYSGNPCIEALPLLKTEDEVIDDLEFYPDFNEKERNLPNHLRLHLIQIVLDIFVPMSFHLDLEQRFSRMIRIGYKARNPANKLFWQDVKNKIDSMDDAKKTSRCQRSIATGFTILGISGIGKSTAVQEIINLYPQVIYHNCYCGLNLTLTQLVWMILECPADGSIKGLCLNFFQAVDDILGTNYYEKYGGNGRRTINEMMPYMARAASNIHLGVLVIDEIQRLTKLNVGGYEKMLDFFGQLINTIGIPVVLVGTYKAWSILGSEFRQIRRGTGQGDFIWDRMQPHDEDWELLVEALWEYQYVQHPCKLTPELSDALYYECQGITHFAVILFMLAQVRAITTGTEKITVGIIKSVAKDCLRTARGILNALKSGNIEKLKDCEDVLPIDIEKFIESEHNQLTIEDPPETRSHYPDENLDKTIERQEIKLTPNNVLDFDIKQSITQKENISTFSNHQARKNSPEDSANPQNFGHLLEVLADMKARCICGYQAFKEAGYIFAATEHLSDV</sequence>
<dbReference type="GO" id="GO:0016887">
    <property type="term" value="F:ATP hydrolysis activity"/>
    <property type="evidence" value="ECO:0007669"/>
    <property type="project" value="InterPro"/>
</dbReference>
<dbReference type="RefSeq" id="WP_099069037.1">
    <property type="nucleotide sequence ID" value="NZ_LAHD01000027.1"/>
</dbReference>
<dbReference type="InterPro" id="IPR049945">
    <property type="entry name" value="AAA_22"/>
</dbReference>
<dbReference type="Pfam" id="PF13401">
    <property type="entry name" value="AAA_22"/>
    <property type="match status" value="1"/>
</dbReference>